<sequence>MRKIILGTLLTATISFGENLYTQEFIPSSTINNKVIDTGIKNYVHISDFFYKKGEHLPSIYFDDDKLSEPSRTIINSMIKKIKSNKSEDYIITLISHTSYKINENIFIKRNFWVEFWQSMANFDILTYEESIKRGNQYLQWTLSYLKKHGINVKRVYTENRLDKDRLSTEAISEGRDINNRVDVTLYSLDK</sequence>
<proteinExistence type="predicted"/>
<protein>
    <recommendedName>
        <fullName evidence="2">OmpA-like domain-containing protein</fullName>
    </recommendedName>
</protein>
<gene>
    <name evidence="1" type="ORF">MNB_SV-9-1731</name>
</gene>
<evidence type="ECO:0000313" key="1">
    <source>
        <dbReference type="EMBL" id="SFV65045.1"/>
    </source>
</evidence>
<organism evidence="1">
    <name type="scientific">hydrothermal vent metagenome</name>
    <dbReference type="NCBI Taxonomy" id="652676"/>
    <lineage>
        <taxon>unclassified sequences</taxon>
        <taxon>metagenomes</taxon>
        <taxon>ecological metagenomes</taxon>
    </lineage>
</organism>
<reference evidence="1" key="1">
    <citation type="submission" date="2016-10" db="EMBL/GenBank/DDBJ databases">
        <authorList>
            <person name="de Groot N.N."/>
        </authorList>
    </citation>
    <scope>NUCLEOTIDE SEQUENCE</scope>
</reference>
<dbReference type="InterPro" id="IPR036737">
    <property type="entry name" value="OmpA-like_sf"/>
</dbReference>
<name>A0A1W1CH22_9ZZZZ</name>
<dbReference type="Gene3D" id="3.30.1330.60">
    <property type="entry name" value="OmpA-like domain"/>
    <property type="match status" value="1"/>
</dbReference>
<accession>A0A1W1CH22</accession>
<dbReference type="AlphaFoldDB" id="A0A1W1CH22"/>
<dbReference type="EMBL" id="FPHG01000068">
    <property type="protein sequence ID" value="SFV65045.1"/>
    <property type="molecule type" value="Genomic_DNA"/>
</dbReference>
<evidence type="ECO:0008006" key="2">
    <source>
        <dbReference type="Google" id="ProtNLM"/>
    </source>
</evidence>